<evidence type="ECO:0000259" key="1">
    <source>
        <dbReference type="Pfam" id="PF07969"/>
    </source>
</evidence>
<gene>
    <name evidence="2" type="ORF">H8717_05670</name>
</gene>
<dbReference type="InterPro" id="IPR050378">
    <property type="entry name" value="Metallo-dep_Hydrolases_sf"/>
</dbReference>
<name>A0ABR7NHP0_9FIRM</name>
<dbReference type="SUPFAM" id="SSF51556">
    <property type="entry name" value="Metallo-dependent hydrolases"/>
    <property type="match status" value="1"/>
</dbReference>
<keyword evidence="3" id="KW-1185">Reference proteome</keyword>
<dbReference type="Pfam" id="PF07969">
    <property type="entry name" value="Amidohydro_3"/>
    <property type="match status" value="1"/>
</dbReference>
<dbReference type="RefSeq" id="WP_262399468.1">
    <property type="nucleotide sequence ID" value="NZ_JACRTB010000007.1"/>
</dbReference>
<dbReference type="InterPro" id="IPR011059">
    <property type="entry name" value="Metal-dep_hydrolase_composite"/>
</dbReference>
<protein>
    <submittedName>
        <fullName evidence="2">D-aminoacylase</fullName>
    </submittedName>
</protein>
<dbReference type="PANTHER" id="PTHR11647">
    <property type="entry name" value="HYDRANTOINASE/DIHYDROPYRIMIDINASE FAMILY MEMBER"/>
    <property type="match status" value="1"/>
</dbReference>
<dbReference type="InterPro" id="IPR032466">
    <property type="entry name" value="Metal_Hydrolase"/>
</dbReference>
<organism evidence="2 3">
    <name type="scientific">Yanshouia hominis</name>
    <dbReference type="NCBI Taxonomy" id="2763673"/>
    <lineage>
        <taxon>Bacteria</taxon>
        <taxon>Bacillati</taxon>
        <taxon>Bacillota</taxon>
        <taxon>Clostridia</taxon>
        <taxon>Eubacteriales</taxon>
        <taxon>Oscillospiraceae</taxon>
        <taxon>Yanshouia</taxon>
    </lineage>
</organism>
<dbReference type="InterPro" id="IPR023100">
    <property type="entry name" value="D-aminoacylase_insert_dom_sf"/>
</dbReference>
<dbReference type="Proteomes" id="UP000658131">
    <property type="component" value="Unassembled WGS sequence"/>
</dbReference>
<dbReference type="SUPFAM" id="SSF51338">
    <property type="entry name" value="Composite domain of metallo-dependent hydrolases"/>
    <property type="match status" value="1"/>
</dbReference>
<sequence length="529" mass="57366">MYDLVIRNGLIVDGTRAPARRADLWIKDGRIAGIGRFDGGAAREIDAAGRAVAPGFLDIHSHSDGCVLVPYRPESKLCQGVTFELCGNCGISILPSTSESRAEISEYFTSELQLPMEGVEISTHTVTDYAQQSAAAPKAGNYGLLIGHGTLRGCVMGFENRSPTPDELRRLEERLAAEMERGAFGMSLGLIYPPSAFAETWELDALARVVREHHGILSVHMRNEGPRVFEAADEMLGVAERTGVHLEISHLKIMTKSLWGRSQDLLDQIDAARARGVDVTCDQYPYYASSTSMTAMIPKWAHDGGVPALMERVLHPGKRLLDGIAVEMESRGGPDRVLIASTRGGRPAWEGRTVEQIAGELSCGPVEAVVKILQTCGAGVSCIYFSQYEEDVERILRRTDIAVGSDGYGFSYDPAITRDMPHPRNFGTFPHAIELARDKKLLPLEDIIHKMTGLPAGIMGMSERGILAEGKAADITIFDPETIRDNSTFTDPVRRPSGIETVLVAGTAVLENGAFTGAAPGRVLLHGRC</sequence>
<proteinExistence type="predicted"/>
<accession>A0ABR7NHP0</accession>
<dbReference type="EMBL" id="JACRTB010000007">
    <property type="protein sequence ID" value="MBC8575900.1"/>
    <property type="molecule type" value="Genomic_DNA"/>
</dbReference>
<comment type="caution">
    <text evidence="2">The sequence shown here is derived from an EMBL/GenBank/DDBJ whole genome shotgun (WGS) entry which is preliminary data.</text>
</comment>
<reference evidence="2 3" key="1">
    <citation type="submission" date="2020-08" db="EMBL/GenBank/DDBJ databases">
        <title>Genome public.</title>
        <authorList>
            <person name="Liu C."/>
            <person name="Sun Q."/>
        </authorList>
    </citation>
    <scope>NUCLEOTIDE SEQUENCE [LARGE SCALE GENOMIC DNA]</scope>
    <source>
        <strain evidence="2 3">BX1</strain>
    </source>
</reference>
<dbReference type="Gene3D" id="2.30.40.10">
    <property type="entry name" value="Urease, subunit C, domain 1"/>
    <property type="match status" value="1"/>
</dbReference>
<dbReference type="InterPro" id="IPR013108">
    <property type="entry name" value="Amidohydro_3"/>
</dbReference>
<dbReference type="CDD" id="cd01297">
    <property type="entry name" value="D-aminoacylase"/>
    <property type="match status" value="1"/>
</dbReference>
<dbReference type="PANTHER" id="PTHR11647:SF1">
    <property type="entry name" value="COLLAPSIN RESPONSE MEDIATOR PROTEIN"/>
    <property type="match status" value="1"/>
</dbReference>
<evidence type="ECO:0000313" key="3">
    <source>
        <dbReference type="Proteomes" id="UP000658131"/>
    </source>
</evidence>
<feature type="domain" description="Amidohydrolase 3" evidence="1">
    <location>
        <begin position="43"/>
        <end position="509"/>
    </location>
</feature>
<evidence type="ECO:0000313" key="2">
    <source>
        <dbReference type="EMBL" id="MBC8575900.1"/>
    </source>
</evidence>
<dbReference type="Gene3D" id="3.20.20.140">
    <property type="entry name" value="Metal-dependent hydrolases"/>
    <property type="match status" value="1"/>
</dbReference>
<dbReference type="Gene3D" id="3.30.1490.130">
    <property type="entry name" value="D-aminoacylase. Domain 3"/>
    <property type="match status" value="1"/>
</dbReference>